<sequence>MDLRSAYHQVPIQEEDRGYTAFGACDRLYQFKHTPFGVKNGVAAFQSLIDDIIRTENLKDTFAYMDNVTICRNNQQEHDENLRKFMAVAEKPWRNVHVETDASEKAVDATLTQSDRPVTLFSRLLPDTQRCLSSIEKEDQAIIESVRTCAEIKPKLNQNQSIFNKATSPFERLNVDFKGPLPSSTRNHYLLVVIDEFSRFPFAIPCQDTLSATVIEKLREIFTVFDTPAYMHTNRGTSFISRELKEFSFKQNIATNHSTLHNPRGNGQAERYVGIIWKTIKLTLKSRAFSISCSEQVIDDAPHLIRSLLCTAINCTPHEQMFKHPCHSGNGQSASTWLLQPGSEFLRRYNRSSKYDTIVDERPGTSLYANEELPPQAEQVALSTLAAEPAHDVKIGSEEMSLQVEQEALPVPADQNYGENFDNTTQRTRYSSGYTADVNCPGSDRRDLECRKVTTETRMLYCAIYNCDFLITLYITELIFEITLPLSKCLQTVDLDLNLAVS</sequence>
<comment type="caution">
    <text evidence="3">The sequence shown here is derived from an EMBL/GenBank/DDBJ whole genome shotgun (WGS) entry which is preliminary data.</text>
</comment>
<keyword evidence="1" id="KW-0511">Multifunctional enzyme</keyword>
<dbReference type="Proteomes" id="UP001159363">
    <property type="component" value="Chromosome 5"/>
</dbReference>
<evidence type="ECO:0000256" key="1">
    <source>
        <dbReference type="ARBA" id="ARBA00023268"/>
    </source>
</evidence>
<dbReference type="InterPro" id="IPR041577">
    <property type="entry name" value="RT_RNaseH_2"/>
</dbReference>
<evidence type="ECO:0000313" key="4">
    <source>
        <dbReference type="Proteomes" id="UP001159363"/>
    </source>
</evidence>
<evidence type="ECO:0000259" key="2">
    <source>
        <dbReference type="PROSITE" id="PS50994"/>
    </source>
</evidence>
<dbReference type="CDD" id="cd01647">
    <property type="entry name" value="RT_LTR"/>
    <property type="match status" value="1"/>
</dbReference>
<name>A0ABQ9H948_9NEOP</name>
<dbReference type="SUPFAM" id="SSF53098">
    <property type="entry name" value="Ribonuclease H-like"/>
    <property type="match status" value="1"/>
</dbReference>
<dbReference type="SUPFAM" id="SSF56672">
    <property type="entry name" value="DNA/RNA polymerases"/>
    <property type="match status" value="1"/>
</dbReference>
<protein>
    <recommendedName>
        <fullName evidence="2">Integrase catalytic domain-containing protein</fullName>
    </recommendedName>
</protein>
<dbReference type="Pfam" id="PF00078">
    <property type="entry name" value="RVT_1"/>
    <property type="match status" value="1"/>
</dbReference>
<accession>A0ABQ9H948</accession>
<dbReference type="InterPro" id="IPR036397">
    <property type="entry name" value="RNaseH_sf"/>
</dbReference>
<gene>
    <name evidence="3" type="ORF">PR048_017301</name>
</gene>
<dbReference type="InterPro" id="IPR050951">
    <property type="entry name" value="Retrovirus_Pol_polyprotein"/>
</dbReference>
<dbReference type="EMBL" id="JARBHB010000006">
    <property type="protein sequence ID" value="KAJ8880830.1"/>
    <property type="molecule type" value="Genomic_DNA"/>
</dbReference>
<dbReference type="InterPro" id="IPR043128">
    <property type="entry name" value="Rev_trsase/Diguanyl_cyclase"/>
</dbReference>
<dbReference type="PANTHER" id="PTHR37984:SF5">
    <property type="entry name" value="PROTEIN NYNRIN-LIKE"/>
    <property type="match status" value="1"/>
</dbReference>
<dbReference type="InterPro" id="IPR012337">
    <property type="entry name" value="RNaseH-like_sf"/>
</dbReference>
<dbReference type="Pfam" id="PF00665">
    <property type="entry name" value="rve"/>
    <property type="match status" value="1"/>
</dbReference>
<evidence type="ECO:0000313" key="3">
    <source>
        <dbReference type="EMBL" id="KAJ8880830.1"/>
    </source>
</evidence>
<dbReference type="InterPro" id="IPR001584">
    <property type="entry name" value="Integrase_cat-core"/>
</dbReference>
<feature type="domain" description="Integrase catalytic" evidence="2">
    <location>
        <begin position="165"/>
        <end position="325"/>
    </location>
</feature>
<proteinExistence type="predicted"/>
<dbReference type="Gene3D" id="3.30.70.270">
    <property type="match status" value="1"/>
</dbReference>
<dbReference type="Gene3D" id="3.30.420.10">
    <property type="entry name" value="Ribonuclease H-like superfamily/Ribonuclease H"/>
    <property type="match status" value="1"/>
</dbReference>
<dbReference type="Gene3D" id="3.10.10.10">
    <property type="entry name" value="HIV Type 1 Reverse Transcriptase, subunit A, domain 1"/>
    <property type="match status" value="1"/>
</dbReference>
<dbReference type="Pfam" id="PF17919">
    <property type="entry name" value="RT_RNaseH_2"/>
    <property type="match status" value="1"/>
</dbReference>
<dbReference type="PANTHER" id="PTHR37984">
    <property type="entry name" value="PROTEIN CBG26694"/>
    <property type="match status" value="1"/>
</dbReference>
<reference evidence="3 4" key="1">
    <citation type="submission" date="2023-02" db="EMBL/GenBank/DDBJ databases">
        <title>LHISI_Scaffold_Assembly.</title>
        <authorList>
            <person name="Stuart O.P."/>
            <person name="Cleave R."/>
            <person name="Magrath M.J.L."/>
            <person name="Mikheyev A.S."/>
        </authorList>
    </citation>
    <scope>NUCLEOTIDE SEQUENCE [LARGE SCALE GENOMIC DNA]</scope>
    <source>
        <strain evidence="3">Daus_M_001</strain>
        <tissue evidence="3">Leg muscle</tissue>
    </source>
</reference>
<dbReference type="InterPro" id="IPR043502">
    <property type="entry name" value="DNA/RNA_pol_sf"/>
</dbReference>
<organism evidence="3 4">
    <name type="scientific">Dryococelus australis</name>
    <dbReference type="NCBI Taxonomy" id="614101"/>
    <lineage>
        <taxon>Eukaryota</taxon>
        <taxon>Metazoa</taxon>
        <taxon>Ecdysozoa</taxon>
        <taxon>Arthropoda</taxon>
        <taxon>Hexapoda</taxon>
        <taxon>Insecta</taxon>
        <taxon>Pterygota</taxon>
        <taxon>Neoptera</taxon>
        <taxon>Polyneoptera</taxon>
        <taxon>Phasmatodea</taxon>
        <taxon>Verophasmatodea</taxon>
        <taxon>Anareolatae</taxon>
        <taxon>Phasmatidae</taxon>
        <taxon>Eurycanthinae</taxon>
        <taxon>Dryococelus</taxon>
    </lineage>
</organism>
<dbReference type="InterPro" id="IPR000477">
    <property type="entry name" value="RT_dom"/>
</dbReference>
<keyword evidence="4" id="KW-1185">Reference proteome</keyword>
<dbReference type="PROSITE" id="PS50994">
    <property type="entry name" value="INTEGRASE"/>
    <property type="match status" value="1"/>
</dbReference>